<feature type="chain" id="PRO_5042060614" evidence="2">
    <location>
        <begin position="19"/>
        <end position="181"/>
    </location>
</feature>
<evidence type="ECO:0000313" key="3">
    <source>
        <dbReference type="EMBL" id="KAF8434772.1"/>
    </source>
</evidence>
<dbReference type="AlphaFoldDB" id="A0AAD4BLZ8"/>
<keyword evidence="2" id="KW-0732">Signal</keyword>
<sequence length="181" mass="19648">MTSKSFLALAISVAAATALPLTFAGVNIAGFDINLSLAYGWLYAHLAPSFSGGTNGIVGAQVLVDAGLAIVQEFLGHNTRHFIFYARLAKPASRREDSFHSHKWMSKSSRHRQPITSRQSSLRAGKMREGPVLHPTCSATRGVSVKTALECLKAFRWHRGGSFPPSRPAQNDMGATQIYHV</sequence>
<protein>
    <submittedName>
        <fullName evidence="3">Uncharacterized protein</fullName>
    </submittedName>
</protein>
<keyword evidence="4" id="KW-1185">Reference proteome</keyword>
<feature type="region of interest" description="Disordered" evidence="1">
    <location>
        <begin position="101"/>
        <end position="123"/>
    </location>
</feature>
<feature type="signal peptide" evidence="2">
    <location>
        <begin position="1"/>
        <end position="18"/>
    </location>
</feature>
<accession>A0AAD4BLZ8</accession>
<comment type="caution">
    <text evidence="3">The sequence shown here is derived from an EMBL/GenBank/DDBJ whole genome shotgun (WGS) entry which is preliminary data.</text>
</comment>
<name>A0AAD4BLZ8_BOLED</name>
<organism evidence="3 4">
    <name type="scientific">Boletus edulis BED1</name>
    <dbReference type="NCBI Taxonomy" id="1328754"/>
    <lineage>
        <taxon>Eukaryota</taxon>
        <taxon>Fungi</taxon>
        <taxon>Dikarya</taxon>
        <taxon>Basidiomycota</taxon>
        <taxon>Agaricomycotina</taxon>
        <taxon>Agaricomycetes</taxon>
        <taxon>Agaricomycetidae</taxon>
        <taxon>Boletales</taxon>
        <taxon>Boletineae</taxon>
        <taxon>Boletaceae</taxon>
        <taxon>Boletoideae</taxon>
        <taxon>Boletus</taxon>
    </lineage>
</organism>
<evidence type="ECO:0000256" key="1">
    <source>
        <dbReference type="SAM" id="MobiDB-lite"/>
    </source>
</evidence>
<evidence type="ECO:0000256" key="2">
    <source>
        <dbReference type="SAM" id="SignalP"/>
    </source>
</evidence>
<reference evidence="3" key="2">
    <citation type="journal article" date="2020" name="Nat. Commun.">
        <title>Large-scale genome sequencing of mycorrhizal fungi provides insights into the early evolution of symbiotic traits.</title>
        <authorList>
            <person name="Miyauchi S."/>
            <person name="Kiss E."/>
            <person name="Kuo A."/>
            <person name="Drula E."/>
            <person name="Kohler A."/>
            <person name="Sanchez-Garcia M."/>
            <person name="Morin E."/>
            <person name="Andreopoulos B."/>
            <person name="Barry K.W."/>
            <person name="Bonito G."/>
            <person name="Buee M."/>
            <person name="Carver A."/>
            <person name="Chen C."/>
            <person name="Cichocki N."/>
            <person name="Clum A."/>
            <person name="Culley D."/>
            <person name="Crous P.W."/>
            <person name="Fauchery L."/>
            <person name="Girlanda M."/>
            <person name="Hayes R.D."/>
            <person name="Keri Z."/>
            <person name="LaButti K."/>
            <person name="Lipzen A."/>
            <person name="Lombard V."/>
            <person name="Magnuson J."/>
            <person name="Maillard F."/>
            <person name="Murat C."/>
            <person name="Nolan M."/>
            <person name="Ohm R.A."/>
            <person name="Pangilinan J."/>
            <person name="Pereira M.F."/>
            <person name="Perotto S."/>
            <person name="Peter M."/>
            <person name="Pfister S."/>
            <person name="Riley R."/>
            <person name="Sitrit Y."/>
            <person name="Stielow J.B."/>
            <person name="Szollosi G."/>
            <person name="Zifcakova L."/>
            <person name="Stursova M."/>
            <person name="Spatafora J.W."/>
            <person name="Tedersoo L."/>
            <person name="Vaario L.M."/>
            <person name="Yamada A."/>
            <person name="Yan M."/>
            <person name="Wang P."/>
            <person name="Xu J."/>
            <person name="Bruns T."/>
            <person name="Baldrian P."/>
            <person name="Vilgalys R."/>
            <person name="Dunand C."/>
            <person name="Henrissat B."/>
            <person name="Grigoriev I.V."/>
            <person name="Hibbett D."/>
            <person name="Nagy L.G."/>
            <person name="Martin F.M."/>
        </authorList>
    </citation>
    <scope>NUCLEOTIDE SEQUENCE</scope>
    <source>
        <strain evidence="3">BED1</strain>
    </source>
</reference>
<gene>
    <name evidence="3" type="ORF">L210DRAFT_974641</name>
</gene>
<reference evidence="3" key="1">
    <citation type="submission" date="2019-10" db="EMBL/GenBank/DDBJ databases">
        <authorList>
            <consortium name="DOE Joint Genome Institute"/>
            <person name="Kuo A."/>
            <person name="Miyauchi S."/>
            <person name="Kiss E."/>
            <person name="Drula E."/>
            <person name="Kohler A."/>
            <person name="Sanchez-Garcia M."/>
            <person name="Andreopoulos B."/>
            <person name="Barry K.W."/>
            <person name="Bonito G."/>
            <person name="Buee M."/>
            <person name="Carver A."/>
            <person name="Chen C."/>
            <person name="Cichocki N."/>
            <person name="Clum A."/>
            <person name="Culley D."/>
            <person name="Crous P.W."/>
            <person name="Fauchery L."/>
            <person name="Girlanda M."/>
            <person name="Hayes R."/>
            <person name="Keri Z."/>
            <person name="LaButti K."/>
            <person name="Lipzen A."/>
            <person name="Lombard V."/>
            <person name="Magnuson J."/>
            <person name="Maillard F."/>
            <person name="Morin E."/>
            <person name="Murat C."/>
            <person name="Nolan M."/>
            <person name="Ohm R."/>
            <person name="Pangilinan J."/>
            <person name="Pereira M."/>
            <person name="Perotto S."/>
            <person name="Peter M."/>
            <person name="Riley R."/>
            <person name="Sitrit Y."/>
            <person name="Stielow B."/>
            <person name="Szollosi G."/>
            <person name="Zifcakova L."/>
            <person name="Stursova M."/>
            <person name="Spatafora J.W."/>
            <person name="Tedersoo L."/>
            <person name="Vaario L.-M."/>
            <person name="Yamada A."/>
            <person name="Yan M."/>
            <person name="Wang P."/>
            <person name="Xu J."/>
            <person name="Bruns T."/>
            <person name="Baldrian P."/>
            <person name="Vilgalys R."/>
            <person name="Henrissat B."/>
            <person name="Grigoriev I.V."/>
            <person name="Hibbett D."/>
            <person name="Nagy L.G."/>
            <person name="Martin F.M."/>
        </authorList>
    </citation>
    <scope>NUCLEOTIDE SEQUENCE</scope>
    <source>
        <strain evidence="3">BED1</strain>
    </source>
</reference>
<feature type="compositionally biased region" description="Basic residues" evidence="1">
    <location>
        <begin position="101"/>
        <end position="113"/>
    </location>
</feature>
<evidence type="ECO:0000313" key="4">
    <source>
        <dbReference type="Proteomes" id="UP001194468"/>
    </source>
</evidence>
<dbReference type="EMBL" id="WHUW01000027">
    <property type="protein sequence ID" value="KAF8434772.1"/>
    <property type="molecule type" value="Genomic_DNA"/>
</dbReference>
<proteinExistence type="predicted"/>
<dbReference type="Proteomes" id="UP001194468">
    <property type="component" value="Unassembled WGS sequence"/>
</dbReference>